<evidence type="ECO:0000313" key="2">
    <source>
        <dbReference type="EMBL" id="MZI93396.1"/>
    </source>
</evidence>
<dbReference type="EMBL" id="WEKT01000012">
    <property type="protein sequence ID" value="MZI93396.1"/>
    <property type="molecule type" value="Genomic_DNA"/>
</dbReference>
<comment type="caution">
    <text evidence="2">The sequence shown here is derived from an EMBL/GenBank/DDBJ whole genome shotgun (WGS) entry which is preliminary data.</text>
</comment>
<proteinExistence type="predicted"/>
<keyword evidence="3" id="KW-1185">Reference proteome</keyword>
<feature type="chain" id="PRO_5031266718" evidence="1">
    <location>
        <begin position="21"/>
        <end position="292"/>
    </location>
</feature>
<dbReference type="InterPro" id="IPR021290">
    <property type="entry name" value="DUF2861"/>
</dbReference>
<dbReference type="AlphaFoldDB" id="A0A7X4RU06"/>
<gene>
    <name evidence="2" type="ORF">F9817_09315</name>
</gene>
<accession>A0A7X4RU06</accession>
<evidence type="ECO:0000313" key="3">
    <source>
        <dbReference type="Proteomes" id="UP000462621"/>
    </source>
</evidence>
<dbReference type="RefSeq" id="WP_161154752.1">
    <property type="nucleotide sequence ID" value="NZ_WEKT01000012.1"/>
</dbReference>
<keyword evidence="1" id="KW-0732">Signal</keyword>
<dbReference type="Pfam" id="PF11060">
    <property type="entry name" value="DUF2861"/>
    <property type="match status" value="1"/>
</dbReference>
<feature type="signal peptide" evidence="1">
    <location>
        <begin position="1"/>
        <end position="20"/>
    </location>
</feature>
<reference evidence="2 3" key="1">
    <citation type="submission" date="2019-10" db="EMBL/GenBank/DDBJ databases">
        <title>Vibrio sp. nov. isolated from a shrimp pond.</title>
        <authorList>
            <person name="Gomez-Gil B."/>
            <person name="Enciso-Ibarra J."/>
            <person name="Enciso-Ibarra K."/>
            <person name="Bolan-Mejia C."/>
        </authorList>
    </citation>
    <scope>NUCLEOTIDE SEQUENCE [LARGE SCALE GENOMIC DNA]</scope>
    <source>
        <strain evidence="2 3">CAIM 722</strain>
    </source>
</reference>
<name>A0A7X4RU06_9VIBR</name>
<evidence type="ECO:0000256" key="1">
    <source>
        <dbReference type="SAM" id="SignalP"/>
    </source>
</evidence>
<protein>
    <submittedName>
        <fullName evidence="2">DUF2861 family protein</fullName>
    </submittedName>
</protein>
<sequence>MNKLLLLLGTCLCVPITVQAADWFEQNTPLTQTHQHLLEGDLPGTFSSLVEVWQLDENTNIKTHLNDLLMQALTVDCGKGLDNKEFPDWINAITIRRLTIQSPGRDAYQVLINASAKKDISDIRLTKWVDKPLSSDNSFTESDSDPVTDAEHNYVKRYNLNNEISKGLYRIDVTADDQSSWSAWVIFGDQKPYRTVRWASKDHWQVEKNALLNKFCPLPKLGVSVYDYVKGKYQEIWNHSYDSDYPSSLPADSLPPDRYVLAISMTQQRWQGPIIIEQSQVISKTYDVAAKQ</sequence>
<dbReference type="Proteomes" id="UP000462621">
    <property type="component" value="Unassembled WGS sequence"/>
</dbReference>
<organism evidence="2 3">
    <name type="scientific">Vibrio eleionomae</name>
    <dbReference type="NCBI Taxonomy" id="2653505"/>
    <lineage>
        <taxon>Bacteria</taxon>
        <taxon>Pseudomonadati</taxon>
        <taxon>Pseudomonadota</taxon>
        <taxon>Gammaproteobacteria</taxon>
        <taxon>Vibrionales</taxon>
        <taxon>Vibrionaceae</taxon>
        <taxon>Vibrio</taxon>
    </lineage>
</organism>